<name>A0A450W3Z8_9GAMM</name>
<keyword evidence="3 5" id="KW-0808">Transferase</keyword>
<evidence type="ECO:0000256" key="2">
    <source>
        <dbReference type="ARBA" id="ARBA00022676"/>
    </source>
</evidence>
<dbReference type="SUPFAM" id="SSF53448">
    <property type="entry name" value="Nucleotide-diphospho-sugar transferases"/>
    <property type="match status" value="1"/>
</dbReference>
<dbReference type="InterPro" id="IPR001173">
    <property type="entry name" value="Glyco_trans_2-like"/>
</dbReference>
<keyword evidence="2" id="KW-0328">Glycosyltransferase</keyword>
<feature type="domain" description="Glycosyltransferase 2-like" evidence="4">
    <location>
        <begin position="29"/>
        <end position="122"/>
    </location>
</feature>
<dbReference type="Pfam" id="PF00535">
    <property type="entry name" value="Glycos_transf_2"/>
    <property type="match status" value="1"/>
</dbReference>
<dbReference type="PANTHER" id="PTHR43179">
    <property type="entry name" value="RHAMNOSYLTRANSFERASE WBBL"/>
    <property type="match status" value="1"/>
</dbReference>
<reference evidence="5" key="1">
    <citation type="submission" date="2019-02" db="EMBL/GenBank/DDBJ databases">
        <authorList>
            <person name="Gruber-Vodicka R. H."/>
            <person name="Seah K. B. B."/>
        </authorList>
    </citation>
    <scope>NUCLEOTIDE SEQUENCE</scope>
    <source>
        <strain evidence="5">BECK_S313</strain>
    </source>
</reference>
<evidence type="ECO:0000313" key="5">
    <source>
        <dbReference type="EMBL" id="VFK11762.1"/>
    </source>
</evidence>
<dbReference type="EMBL" id="CAADFK010000024">
    <property type="protein sequence ID" value="VFK11762.1"/>
    <property type="molecule type" value="Genomic_DNA"/>
</dbReference>
<comment type="similarity">
    <text evidence="1">Belongs to the glycosyltransferase 2 family.</text>
</comment>
<dbReference type="PANTHER" id="PTHR43179:SF12">
    <property type="entry name" value="GALACTOFURANOSYLTRANSFERASE GLFT2"/>
    <property type="match status" value="1"/>
</dbReference>
<gene>
    <name evidence="5" type="ORF">BECKLPF1236B_GA0070989_102418</name>
</gene>
<organism evidence="5">
    <name type="scientific">Candidatus Kentrum sp. LPFa</name>
    <dbReference type="NCBI Taxonomy" id="2126335"/>
    <lineage>
        <taxon>Bacteria</taxon>
        <taxon>Pseudomonadati</taxon>
        <taxon>Pseudomonadota</taxon>
        <taxon>Gammaproteobacteria</taxon>
        <taxon>Candidatus Kentrum</taxon>
    </lineage>
</organism>
<evidence type="ECO:0000256" key="1">
    <source>
        <dbReference type="ARBA" id="ARBA00006739"/>
    </source>
</evidence>
<dbReference type="Gene3D" id="3.40.50.2000">
    <property type="entry name" value="Glycogen Phosphorylase B"/>
    <property type="match status" value="1"/>
</dbReference>
<dbReference type="GO" id="GO:0016757">
    <property type="term" value="F:glycosyltransferase activity"/>
    <property type="evidence" value="ECO:0007669"/>
    <property type="project" value="UniProtKB-KW"/>
</dbReference>
<dbReference type="CDD" id="cd03801">
    <property type="entry name" value="GT4_PimA-like"/>
    <property type="match status" value="1"/>
</dbReference>
<accession>A0A450W3Z8</accession>
<dbReference type="Pfam" id="PF13692">
    <property type="entry name" value="Glyco_trans_1_4"/>
    <property type="match status" value="1"/>
</dbReference>
<protein>
    <submittedName>
        <fullName evidence="5">Glycosyltransferase involved in cell wall bisynthesis</fullName>
    </submittedName>
</protein>
<evidence type="ECO:0000259" key="4">
    <source>
        <dbReference type="Pfam" id="PF00535"/>
    </source>
</evidence>
<dbReference type="Gene3D" id="3.90.550.10">
    <property type="entry name" value="Spore Coat Polysaccharide Biosynthesis Protein SpsA, Chain A"/>
    <property type="match status" value="1"/>
</dbReference>
<evidence type="ECO:0000256" key="3">
    <source>
        <dbReference type="ARBA" id="ARBA00022679"/>
    </source>
</evidence>
<dbReference type="AlphaFoldDB" id="A0A450W3Z8"/>
<dbReference type="SUPFAM" id="SSF53756">
    <property type="entry name" value="UDP-Glycosyltransferase/glycogen phosphorylase"/>
    <property type="match status" value="1"/>
</dbReference>
<dbReference type="InterPro" id="IPR029044">
    <property type="entry name" value="Nucleotide-diphossugar_trans"/>
</dbReference>
<proteinExistence type="inferred from homology"/>
<sequence length="696" mass="79524">MILNDIKDVFGPNIGIDGRNLTICFLSLNRANLSIRLLDSIKQHLVNFEGEVLIADNGSVAAEIDQIKNYLKTFPYRWRILEFDQNYGVAGGRNRAFAEVRTGWVMSLDNDIFFTRNSLAQIQTDLALLGCHFMSLPLLNPDQKTLFSYGANLQSVIQNGNVRLNINPILSGLPTKAYDRKLSDGSQSPFLSTFLFGGASVLKLETFHKLGAYDDNIFIGFEDINFSLCLFREGYKIGTTREQFLVHDHPKAETHIDGDYERARFSRQTLYESARYLERKTGYCFWGDEVENWIRENERKQGWSDGDKIVEMSNRGPERYARPRIALLTDTSDWAFANISHQLDHYLGNRYEFKIIPLIDLAEIDKVRWLKTNCTGYFVEGGGSAFGMALLATEGYDIVHVFWREFLSLIDTPLLADFRARFIDGRIVSTSVYDHLWIEPDSIRQKEKIFNKIISAYYVSPSKLRHIYEAIEAYPDPAAVLADGVDLILFKPANLKRFEGIAGRKINIGWVGHSDWASTIEDFKGVNTLLKPSLEQLQAEGLPLQAKFADRKEAFIPHERMPDYYAGIDVLICASKIEGTPNPVLEAMACGVPVISIDVGLAPELFGEKQRPFMLAERSIDCLKDAMRRLVAQPSLFAELSAENLVSIRNWNWRDQAEKFVPYFETLLQKKRLVTGENRTKLCMLPFYYTKHRNRR</sequence>